<evidence type="ECO:0000256" key="2">
    <source>
        <dbReference type="ARBA" id="ARBA00011738"/>
    </source>
</evidence>
<evidence type="ECO:0000256" key="3">
    <source>
        <dbReference type="ARBA" id="ARBA00014341"/>
    </source>
</evidence>
<evidence type="ECO:0000256" key="4">
    <source>
        <dbReference type="ARBA" id="ARBA00023125"/>
    </source>
</evidence>
<evidence type="ECO:0000256" key="5">
    <source>
        <dbReference type="ARBA" id="ARBA00030200"/>
    </source>
</evidence>
<dbReference type="EMBL" id="MQUA01000004">
    <property type="protein sequence ID" value="PQB08972.1"/>
    <property type="molecule type" value="Genomic_DNA"/>
</dbReference>
<comment type="subunit">
    <text evidence="2">Homodimer.</text>
</comment>
<dbReference type="AlphaFoldDB" id="A0A2S7L215"/>
<dbReference type="GO" id="GO:0003677">
    <property type="term" value="F:DNA binding"/>
    <property type="evidence" value="ECO:0007669"/>
    <property type="project" value="UniProtKB-UniRule"/>
</dbReference>
<dbReference type="PROSITE" id="PS50977">
    <property type="entry name" value="HTH_TETR_2"/>
    <property type="match status" value="1"/>
</dbReference>
<keyword evidence="4 6" id="KW-0238">DNA-binding</keyword>
<dbReference type="Pfam" id="PF00440">
    <property type="entry name" value="TetR_N"/>
    <property type="match status" value="1"/>
</dbReference>
<dbReference type="Gene3D" id="1.10.357.10">
    <property type="entry name" value="Tetracycline Repressor, domain 2"/>
    <property type="match status" value="1"/>
</dbReference>
<accession>A0A2S7L215</accession>
<reference evidence="8 9" key="1">
    <citation type="submission" date="2016-11" db="EMBL/GenBank/DDBJ databases">
        <title>Trade-off between light-utilization and light-protection in marine flavobacteria.</title>
        <authorList>
            <person name="Kumagai Y."/>
        </authorList>
    </citation>
    <scope>NUCLEOTIDE SEQUENCE [LARGE SCALE GENOMIC DNA]</scope>
    <source>
        <strain evidence="8 9">ATCC 700397</strain>
    </source>
</reference>
<comment type="function">
    <text evidence="1">Represses transcription of the icaADBC operon necessary for biofilm production.</text>
</comment>
<sequence length="202" mass="23204">MGRSNLTNQRQKEITIAFYEVAKKVGLENASIAKVADKMGISKGLIMHYFATKESLIFALYEQILERYLNFVVAEKYLNIASKKELVVYISSLFSREWNLYIDDGVFYSFYALIYQNDQVSALYSEFLKTLRNGIATILQNCKDKNIIYNSDVLQSSNILYAMIDGAYFQLGAHINNKETYNKEAELFINHALGLLDFADFD</sequence>
<evidence type="ECO:0000313" key="9">
    <source>
        <dbReference type="Proteomes" id="UP000239522"/>
    </source>
</evidence>
<dbReference type="Proteomes" id="UP000239522">
    <property type="component" value="Unassembled WGS sequence"/>
</dbReference>
<keyword evidence="9" id="KW-1185">Reference proteome</keyword>
<dbReference type="InterPro" id="IPR001647">
    <property type="entry name" value="HTH_TetR"/>
</dbReference>
<feature type="domain" description="HTH tetR-type" evidence="7">
    <location>
        <begin position="8"/>
        <end position="68"/>
    </location>
</feature>
<dbReference type="RefSeq" id="WP_104808191.1">
    <property type="nucleotide sequence ID" value="NZ_MQUA01000004.1"/>
</dbReference>
<evidence type="ECO:0000256" key="1">
    <source>
        <dbReference type="ARBA" id="ARBA00002291"/>
    </source>
</evidence>
<feature type="DNA-binding region" description="H-T-H motif" evidence="6">
    <location>
        <begin position="31"/>
        <end position="50"/>
    </location>
</feature>
<dbReference type="InterPro" id="IPR009057">
    <property type="entry name" value="Homeodomain-like_sf"/>
</dbReference>
<comment type="caution">
    <text evidence="8">The sequence shown here is derived from an EMBL/GenBank/DDBJ whole genome shotgun (WGS) entry which is preliminary data.</text>
</comment>
<dbReference type="Pfam" id="PF18665">
    <property type="entry name" value="TetR_C_37"/>
    <property type="match status" value="1"/>
</dbReference>
<proteinExistence type="predicted"/>
<evidence type="ECO:0000259" key="7">
    <source>
        <dbReference type="PROSITE" id="PS50977"/>
    </source>
</evidence>
<dbReference type="OrthoDB" id="7618612at2"/>
<name>A0A2S7L215_9FLAO</name>
<gene>
    <name evidence="8" type="ORF">BST83_01065</name>
</gene>
<dbReference type="InterPro" id="IPR041646">
    <property type="entry name" value="IcaR_C"/>
</dbReference>
<evidence type="ECO:0000313" key="8">
    <source>
        <dbReference type="EMBL" id="PQB08972.1"/>
    </source>
</evidence>
<evidence type="ECO:0000256" key="6">
    <source>
        <dbReference type="PROSITE-ProRule" id="PRU00335"/>
    </source>
</evidence>
<organism evidence="8 9">
    <name type="scientific">Polaribacter filamentus</name>
    <dbReference type="NCBI Taxonomy" id="53483"/>
    <lineage>
        <taxon>Bacteria</taxon>
        <taxon>Pseudomonadati</taxon>
        <taxon>Bacteroidota</taxon>
        <taxon>Flavobacteriia</taxon>
        <taxon>Flavobacteriales</taxon>
        <taxon>Flavobacteriaceae</taxon>
    </lineage>
</organism>
<protein>
    <recommendedName>
        <fullName evidence="3">Biofilm operon icaADBC HTH-type negative transcriptional regulator IcaR</fullName>
    </recommendedName>
    <alternativeName>
        <fullName evidence="5">Intercellular adhesion protein R</fullName>
    </alternativeName>
</protein>
<dbReference type="SUPFAM" id="SSF46689">
    <property type="entry name" value="Homeodomain-like"/>
    <property type="match status" value="1"/>
</dbReference>